<keyword evidence="2" id="KW-1185">Reference proteome</keyword>
<evidence type="ECO:0000313" key="2">
    <source>
        <dbReference type="Proteomes" id="UP000799324"/>
    </source>
</evidence>
<name>A0A6A6TK05_9PLEO</name>
<dbReference type="AlphaFoldDB" id="A0A6A6TK05"/>
<evidence type="ECO:0000313" key="1">
    <source>
        <dbReference type="EMBL" id="KAF2660072.1"/>
    </source>
</evidence>
<dbReference type="EMBL" id="MU004302">
    <property type="protein sequence ID" value="KAF2660072.1"/>
    <property type="molecule type" value="Genomic_DNA"/>
</dbReference>
<accession>A0A6A6TK05</accession>
<protein>
    <submittedName>
        <fullName evidence="1">Uncharacterized protein</fullName>
    </submittedName>
</protein>
<gene>
    <name evidence="1" type="ORF">K491DRAFT_109238</name>
</gene>
<proteinExistence type="predicted"/>
<reference evidence="1" key="1">
    <citation type="journal article" date="2020" name="Stud. Mycol.">
        <title>101 Dothideomycetes genomes: a test case for predicting lifestyles and emergence of pathogens.</title>
        <authorList>
            <person name="Haridas S."/>
            <person name="Albert R."/>
            <person name="Binder M."/>
            <person name="Bloem J."/>
            <person name="Labutti K."/>
            <person name="Salamov A."/>
            <person name="Andreopoulos B."/>
            <person name="Baker S."/>
            <person name="Barry K."/>
            <person name="Bills G."/>
            <person name="Bluhm B."/>
            <person name="Cannon C."/>
            <person name="Castanera R."/>
            <person name="Culley D."/>
            <person name="Daum C."/>
            <person name="Ezra D."/>
            <person name="Gonzalez J."/>
            <person name="Henrissat B."/>
            <person name="Kuo A."/>
            <person name="Liang C."/>
            <person name="Lipzen A."/>
            <person name="Lutzoni F."/>
            <person name="Magnuson J."/>
            <person name="Mondo S."/>
            <person name="Nolan M."/>
            <person name="Ohm R."/>
            <person name="Pangilinan J."/>
            <person name="Park H.-J."/>
            <person name="Ramirez L."/>
            <person name="Alfaro M."/>
            <person name="Sun H."/>
            <person name="Tritt A."/>
            <person name="Yoshinaga Y."/>
            <person name="Zwiers L.-H."/>
            <person name="Turgeon B."/>
            <person name="Goodwin S."/>
            <person name="Spatafora J."/>
            <person name="Crous P."/>
            <person name="Grigoriev I."/>
        </authorList>
    </citation>
    <scope>NUCLEOTIDE SEQUENCE</scope>
    <source>
        <strain evidence="1">CBS 122681</strain>
    </source>
</reference>
<organism evidence="1 2">
    <name type="scientific">Lophiostoma macrostomum CBS 122681</name>
    <dbReference type="NCBI Taxonomy" id="1314788"/>
    <lineage>
        <taxon>Eukaryota</taxon>
        <taxon>Fungi</taxon>
        <taxon>Dikarya</taxon>
        <taxon>Ascomycota</taxon>
        <taxon>Pezizomycotina</taxon>
        <taxon>Dothideomycetes</taxon>
        <taxon>Pleosporomycetidae</taxon>
        <taxon>Pleosporales</taxon>
        <taxon>Lophiostomataceae</taxon>
        <taxon>Lophiostoma</taxon>
    </lineage>
</organism>
<sequence>MRRHGDILMTFGHRALQHAMRLFTRLGESGFGIYRHFSESYISASFPKDAPFGWGLQSRSDRSSTFPGVLCWSRIRYIAVGSRSRTDPYSSPITSHVQSSVIALCGRLSGREGREEYGWTVKGRLKRMMYSVMTTSSKRRHDVRRTSYARRHESFSRGTAATCIACSPPQIDIRLEYTSRSVVDGRLRNSR</sequence>
<dbReference type="Proteomes" id="UP000799324">
    <property type="component" value="Unassembled WGS sequence"/>
</dbReference>